<evidence type="ECO:0000313" key="4">
    <source>
        <dbReference type="Proteomes" id="UP000215316"/>
    </source>
</evidence>
<dbReference type="EMBL" id="MZMQ01000001">
    <property type="protein sequence ID" value="OQJ63146.1"/>
    <property type="molecule type" value="Genomic_DNA"/>
</dbReference>
<reference evidence="3" key="1">
    <citation type="submission" date="2017-08" db="EMBL/GenBank/DDBJ databases">
        <title>Genomes of multiple Clavibacter strains from different subspecies.</title>
        <authorList>
            <person name="Yuan X.-K."/>
            <person name="Li X.-S."/>
            <person name="Nie J."/>
            <person name="De Boer S.H."/>
        </authorList>
    </citation>
    <scope>NUCLEOTIDE SEQUENCE [LARGE SCALE GENOMIC DNA]</scope>
    <source>
        <strain evidence="3">ATCC 33566</strain>
    </source>
</reference>
<feature type="signal peptide" evidence="2">
    <location>
        <begin position="1"/>
        <end position="25"/>
    </location>
</feature>
<keyword evidence="2" id="KW-0732">Signal</keyword>
<dbReference type="PROSITE" id="PS51257">
    <property type="entry name" value="PROKAR_LIPOPROTEIN"/>
    <property type="match status" value="1"/>
</dbReference>
<gene>
    <name evidence="3" type="ORF">B5P24_09155</name>
</gene>
<organism evidence="3 4">
    <name type="scientific">Clavibacter tessellarius</name>
    <dbReference type="NCBI Taxonomy" id="31965"/>
    <lineage>
        <taxon>Bacteria</taxon>
        <taxon>Bacillati</taxon>
        <taxon>Actinomycetota</taxon>
        <taxon>Actinomycetes</taxon>
        <taxon>Micrococcales</taxon>
        <taxon>Microbacteriaceae</taxon>
        <taxon>Clavibacter</taxon>
    </lineage>
</organism>
<dbReference type="Proteomes" id="UP000215316">
    <property type="component" value="Unassembled WGS sequence"/>
</dbReference>
<protein>
    <submittedName>
        <fullName evidence="3">Uncharacterized protein</fullName>
    </submittedName>
</protein>
<feature type="chain" id="PRO_5039611281" evidence="2">
    <location>
        <begin position="26"/>
        <end position="131"/>
    </location>
</feature>
<name>A0A225CL74_9MICO</name>
<dbReference type="RefSeq" id="WP_094128487.1">
    <property type="nucleotide sequence ID" value="NZ_CP040788.1"/>
</dbReference>
<dbReference type="AlphaFoldDB" id="A0A225CL74"/>
<accession>A0A225CL74</accession>
<evidence type="ECO:0000256" key="1">
    <source>
        <dbReference type="SAM" id="MobiDB-lite"/>
    </source>
</evidence>
<comment type="caution">
    <text evidence="3">The sequence shown here is derived from an EMBL/GenBank/DDBJ whole genome shotgun (WGS) entry which is preliminary data.</text>
</comment>
<evidence type="ECO:0000256" key="2">
    <source>
        <dbReference type="SAM" id="SignalP"/>
    </source>
</evidence>
<evidence type="ECO:0000313" key="3">
    <source>
        <dbReference type="EMBL" id="OQJ63146.1"/>
    </source>
</evidence>
<dbReference type="OrthoDB" id="9997737at2"/>
<feature type="region of interest" description="Disordered" evidence="1">
    <location>
        <begin position="57"/>
        <end position="84"/>
    </location>
</feature>
<proteinExistence type="predicted"/>
<sequence>MTRTALALPVLALLLAAGLSGCSTEATQEPAASAPATSAPAADSEIATAAQALVGGSVTAATETEPGRLQLDTTIVDPRGEDGSPEALEALDLCEQAKAIPGVTHVSVMEADGTSFVLAGHPSYGENCTEV</sequence>
<keyword evidence="4" id="KW-1185">Reference proteome</keyword>